<sequence length="61" mass="6911">MLPTLKQRGLLSCAKKVCCLTYFPFPTFFLKIISLMVSIKGEKIDFVGPGKEKLEEIEAFL</sequence>
<dbReference type="AlphaFoldDB" id="A0A0A9CTN9"/>
<name>A0A0A9CTN9_ARUDO</name>
<organism evidence="1">
    <name type="scientific">Arundo donax</name>
    <name type="common">Giant reed</name>
    <name type="synonym">Donax arundinaceus</name>
    <dbReference type="NCBI Taxonomy" id="35708"/>
    <lineage>
        <taxon>Eukaryota</taxon>
        <taxon>Viridiplantae</taxon>
        <taxon>Streptophyta</taxon>
        <taxon>Embryophyta</taxon>
        <taxon>Tracheophyta</taxon>
        <taxon>Spermatophyta</taxon>
        <taxon>Magnoliopsida</taxon>
        <taxon>Liliopsida</taxon>
        <taxon>Poales</taxon>
        <taxon>Poaceae</taxon>
        <taxon>PACMAD clade</taxon>
        <taxon>Arundinoideae</taxon>
        <taxon>Arundineae</taxon>
        <taxon>Arundo</taxon>
    </lineage>
</organism>
<evidence type="ECO:0000313" key="1">
    <source>
        <dbReference type="EMBL" id="JAD77803.1"/>
    </source>
</evidence>
<proteinExistence type="predicted"/>
<dbReference type="EMBL" id="GBRH01220092">
    <property type="protein sequence ID" value="JAD77803.1"/>
    <property type="molecule type" value="Transcribed_RNA"/>
</dbReference>
<reference evidence="1" key="2">
    <citation type="journal article" date="2015" name="Data Brief">
        <title>Shoot transcriptome of the giant reed, Arundo donax.</title>
        <authorList>
            <person name="Barrero R.A."/>
            <person name="Guerrero F.D."/>
            <person name="Moolhuijzen P."/>
            <person name="Goolsby J.A."/>
            <person name="Tidwell J."/>
            <person name="Bellgard S.E."/>
            <person name="Bellgard M.I."/>
        </authorList>
    </citation>
    <scope>NUCLEOTIDE SEQUENCE</scope>
    <source>
        <tissue evidence="1">Shoot tissue taken approximately 20 cm above the soil surface</tissue>
    </source>
</reference>
<reference evidence="1" key="1">
    <citation type="submission" date="2014-09" db="EMBL/GenBank/DDBJ databases">
        <authorList>
            <person name="Magalhaes I.L.F."/>
            <person name="Oliveira U."/>
            <person name="Santos F.R."/>
            <person name="Vidigal T.H.D.A."/>
            <person name="Brescovit A.D."/>
            <person name="Santos A.J."/>
        </authorList>
    </citation>
    <scope>NUCLEOTIDE SEQUENCE</scope>
    <source>
        <tissue evidence="1">Shoot tissue taken approximately 20 cm above the soil surface</tissue>
    </source>
</reference>
<accession>A0A0A9CTN9</accession>
<protein>
    <submittedName>
        <fullName evidence="1">Uncharacterized protein</fullName>
    </submittedName>
</protein>